<dbReference type="InterPro" id="IPR009091">
    <property type="entry name" value="RCC1/BLIP-II"/>
</dbReference>
<evidence type="ECO:0008006" key="4">
    <source>
        <dbReference type="Google" id="ProtNLM"/>
    </source>
</evidence>
<evidence type="ECO:0000256" key="1">
    <source>
        <dbReference type="SAM" id="SignalP"/>
    </source>
</evidence>
<dbReference type="EMBL" id="JABRWJ010000001">
    <property type="protein sequence ID" value="NRF66051.1"/>
    <property type="molecule type" value="Genomic_DNA"/>
</dbReference>
<dbReference type="InterPro" id="IPR000408">
    <property type="entry name" value="Reg_chr_condens"/>
</dbReference>
<gene>
    <name evidence="2" type="ORF">HLB44_03510</name>
</gene>
<proteinExistence type="predicted"/>
<name>A0ABX2EAE0_9BURK</name>
<accession>A0ABX2EAE0</accession>
<comment type="caution">
    <text evidence="2">The sequence shown here is derived from an EMBL/GenBank/DDBJ whole genome shotgun (WGS) entry which is preliminary data.</text>
</comment>
<organism evidence="2 3">
    <name type="scientific">Pseudaquabacterium terrae</name>
    <dbReference type="NCBI Taxonomy" id="2732868"/>
    <lineage>
        <taxon>Bacteria</taxon>
        <taxon>Pseudomonadati</taxon>
        <taxon>Pseudomonadota</taxon>
        <taxon>Betaproteobacteria</taxon>
        <taxon>Burkholderiales</taxon>
        <taxon>Sphaerotilaceae</taxon>
        <taxon>Pseudaquabacterium</taxon>
    </lineage>
</organism>
<feature type="chain" id="PRO_5047308507" description="Alpha-tubulin suppressor" evidence="1">
    <location>
        <begin position="22"/>
        <end position="619"/>
    </location>
</feature>
<evidence type="ECO:0000313" key="3">
    <source>
        <dbReference type="Proteomes" id="UP000737171"/>
    </source>
</evidence>
<dbReference type="PRINTS" id="PR00633">
    <property type="entry name" value="RCCNDNSATION"/>
</dbReference>
<dbReference type="PROSITE" id="PS00626">
    <property type="entry name" value="RCC1_2"/>
    <property type="match status" value="2"/>
</dbReference>
<evidence type="ECO:0000313" key="2">
    <source>
        <dbReference type="EMBL" id="NRF66051.1"/>
    </source>
</evidence>
<keyword evidence="3" id="KW-1185">Reference proteome</keyword>
<sequence>MHCRLLAASLLLFLVAGCGGGADDGPTQRDAQARQRIASAVGALPAQANASEATQLFDFAEANYPQFFPSHQPDRSVDTWRYRFYPQTGISLVVADAKVYVFGGPFGEQALYVGKAHDLLNPPPNAIAAVSTPATAKTAWNVATPAQFTMTDTAGLAVGGPFTCSSDAAVALEVAADCSTVKGLRLGVQTITVSKGGLVAKATIKVIPQPQPLGTNMRAGYNLVATPDGRVLAWGENSGGALGQGQFSSQLASLLLPTAVKSATGSGALAGIVAVSAGETTALALSEDGEVHSWGNGDALGRTNHNGDARPGRVLDPTGNAPLKHIVAVAVGDDNALALADDGTVFAWGSYTGINGSTTMKFPVSVSLPGKAVAIAAGWNWSAVLLADGRVTSWGYESAGAGNTGHGYVISSGAPAYVLDRATAQPLEGVVAVSAGYLHGMALTSSGQVYSWGRNSWGALGLGNDRSNQSAAAKVHSPTDEWAWVGLNAVAAGGNFSLALDAAGKVFSWGYAQNGELGDGVNHPRVNESGLPAAVVNAAGFGQLSDIVAIAGGYEHGLALAADGRLLAWGSGSSGRLGQGGSNTALSYVPLVVKNEAGTAPLNLGPVSYWPNLARRGLF</sequence>
<feature type="signal peptide" evidence="1">
    <location>
        <begin position="1"/>
        <end position="21"/>
    </location>
</feature>
<keyword evidence="1" id="KW-0732">Signal</keyword>
<dbReference type="PROSITE" id="PS51257">
    <property type="entry name" value="PROKAR_LIPOPROTEIN"/>
    <property type="match status" value="1"/>
</dbReference>
<dbReference type="RefSeq" id="WP_173120622.1">
    <property type="nucleotide sequence ID" value="NZ_JABRWJ010000001.1"/>
</dbReference>
<dbReference type="Pfam" id="PF13540">
    <property type="entry name" value="RCC1_2"/>
    <property type="match status" value="4"/>
</dbReference>
<reference evidence="2 3" key="1">
    <citation type="submission" date="2020-05" db="EMBL/GenBank/DDBJ databases">
        <title>Aquincola sp. isolate from soil.</title>
        <authorList>
            <person name="Han J."/>
            <person name="Kim D.-U."/>
        </authorList>
    </citation>
    <scope>NUCLEOTIDE SEQUENCE [LARGE SCALE GENOMIC DNA]</scope>
    <source>
        <strain evidence="2 3">S2</strain>
    </source>
</reference>
<dbReference type="PROSITE" id="PS50012">
    <property type="entry name" value="RCC1_3"/>
    <property type="match status" value="6"/>
</dbReference>
<dbReference type="SUPFAM" id="SSF50985">
    <property type="entry name" value="RCC1/BLIP-II"/>
    <property type="match status" value="1"/>
</dbReference>
<protein>
    <recommendedName>
        <fullName evidence="4">Alpha-tubulin suppressor</fullName>
    </recommendedName>
</protein>
<dbReference type="PANTHER" id="PTHR45982:SF1">
    <property type="entry name" value="REGULATOR OF CHROMOSOME CONDENSATION"/>
    <property type="match status" value="1"/>
</dbReference>
<dbReference type="InterPro" id="IPR051553">
    <property type="entry name" value="Ran_GTPase-activating"/>
</dbReference>
<dbReference type="PANTHER" id="PTHR45982">
    <property type="entry name" value="REGULATOR OF CHROMOSOME CONDENSATION"/>
    <property type="match status" value="1"/>
</dbReference>
<dbReference type="Gene3D" id="2.130.10.30">
    <property type="entry name" value="Regulator of chromosome condensation 1/beta-lactamase-inhibitor protein II"/>
    <property type="match status" value="2"/>
</dbReference>
<dbReference type="Proteomes" id="UP000737171">
    <property type="component" value="Unassembled WGS sequence"/>
</dbReference>
<dbReference type="Pfam" id="PF00415">
    <property type="entry name" value="RCC1"/>
    <property type="match status" value="1"/>
</dbReference>